<organism evidence="3 4">
    <name type="scientific">Sphingomonas panacisoli</name>
    <dbReference type="NCBI Taxonomy" id="1813879"/>
    <lineage>
        <taxon>Bacteria</taxon>
        <taxon>Pseudomonadati</taxon>
        <taxon>Pseudomonadota</taxon>
        <taxon>Alphaproteobacteria</taxon>
        <taxon>Sphingomonadales</taxon>
        <taxon>Sphingomonadaceae</taxon>
        <taxon>Sphingomonas</taxon>
    </lineage>
</organism>
<dbReference type="EMBL" id="CP042306">
    <property type="protein sequence ID" value="QDZ08550.1"/>
    <property type="molecule type" value="Genomic_DNA"/>
</dbReference>
<dbReference type="Pfam" id="PF10988">
    <property type="entry name" value="DUF2807"/>
    <property type="match status" value="1"/>
</dbReference>
<protein>
    <submittedName>
        <fullName evidence="3">DUF2807 domain-containing protein</fullName>
    </submittedName>
</protein>
<dbReference type="InterPro" id="IPR021255">
    <property type="entry name" value="DUF2807"/>
</dbReference>
<gene>
    <name evidence="3" type="ORF">FPZ24_14615</name>
</gene>
<dbReference type="RefSeq" id="WP_146573188.1">
    <property type="nucleotide sequence ID" value="NZ_CP042306.1"/>
</dbReference>
<accession>A0A5B8LN99</accession>
<name>A0A5B8LN99_9SPHN</name>
<dbReference type="Gene3D" id="2.160.20.120">
    <property type="match status" value="1"/>
</dbReference>
<dbReference type="OrthoDB" id="7478143at2"/>
<keyword evidence="1" id="KW-0732">Signal</keyword>
<evidence type="ECO:0000313" key="3">
    <source>
        <dbReference type="EMBL" id="QDZ08550.1"/>
    </source>
</evidence>
<feature type="chain" id="PRO_5022742294" evidence="1">
    <location>
        <begin position="20"/>
        <end position="236"/>
    </location>
</feature>
<dbReference type="Proteomes" id="UP000315673">
    <property type="component" value="Chromosome"/>
</dbReference>
<dbReference type="KEGG" id="spai:FPZ24_14615"/>
<keyword evidence="4" id="KW-1185">Reference proteome</keyword>
<feature type="signal peptide" evidence="1">
    <location>
        <begin position="1"/>
        <end position="19"/>
    </location>
</feature>
<sequence length="236" mass="23712">MIRYISALALSALALPASAADRTFTITSFDRIRVEGPFDVRLTVGNAGASAKASGDAEVIGNLDIDVQGTTLVIRKGTGGWGERGKIGGPAPVITLVTSNLRTAAVVGGGKLVATGKLRSQKLDFQINGAGSIDAQGVDSDELSVTIIGTGTVALAGRSGRARMLTNGPGTIMAIPLVVSDLVVRLDGPGETQATARFTADLTSTGLGRIVVTGGAKCTTNAQAGGPILCGPDATP</sequence>
<reference evidence="3 4" key="1">
    <citation type="submission" date="2019-07" db="EMBL/GenBank/DDBJ databases">
        <title>Full genome sequence of Sphingomonas sp. 4R-6-7(HKS19).</title>
        <authorList>
            <person name="Im W.-T."/>
        </authorList>
    </citation>
    <scope>NUCLEOTIDE SEQUENCE [LARGE SCALE GENOMIC DNA]</scope>
    <source>
        <strain evidence="3 4">HKS19</strain>
    </source>
</reference>
<dbReference type="AlphaFoldDB" id="A0A5B8LN99"/>
<evidence type="ECO:0000259" key="2">
    <source>
        <dbReference type="Pfam" id="PF10988"/>
    </source>
</evidence>
<proteinExistence type="predicted"/>
<evidence type="ECO:0000313" key="4">
    <source>
        <dbReference type="Proteomes" id="UP000315673"/>
    </source>
</evidence>
<evidence type="ECO:0000256" key="1">
    <source>
        <dbReference type="SAM" id="SignalP"/>
    </source>
</evidence>
<feature type="domain" description="Putative auto-transporter adhesin head GIN" evidence="2">
    <location>
        <begin position="29"/>
        <end position="215"/>
    </location>
</feature>